<organism evidence="3 4">
    <name type="scientific">Bugula neritina</name>
    <name type="common">Brown bryozoan</name>
    <name type="synonym">Sertularia neritina</name>
    <dbReference type="NCBI Taxonomy" id="10212"/>
    <lineage>
        <taxon>Eukaryota</taxon>
        <taxon>Metazoa</taxon>
        <taxon>Spiralia</taxon>
        <taxon>Lophotrochozoa</taxon>
        <taxon>Bryozoa</taxon>
        <taxon>Gymnolaemata</taxon>
        <taxon>Cheilostomatida</taxon>
        <taxon>Flustrina</taxon>
        <taxon>Buguloidea</taxon>
        <taxon>Bugulidae</taxon>
        <taxon>Bugula</taxon>
    </lineage>
</organism>
<comment type="caution">
    <text evidence="3">The sequence shown here is derived from an EMBL/GenBank/DDBJ whole genome shotgun (WGS) entry which is preliminary data.</text>
</comment>
<feature type="compositionally biased region" description="Polar residues" evidence="1">
    <location>
        <begin position="87"/>
        <end position="101"/>
    </location>
</feature>
<protein>
    <submittedName>
        <fullName evidence="3">Uncharacterized protein</fullName>
    </submittedName>
</protein>
<keyword evidence="2" id="KW-0732">Signal</keyword>
<evidence type="ECO:0000256" key="2">
    <source>
        <dbReference type="SAM" id="SignalP"/>
    </source>
</evidence>
<reference evidence="3" key="1">
    <citation type="submission" date="2020-06" db="EMBL/GenBank/DDBJ databases">
        <title>Draft genome of Bugula neritina, a colonial animal packing powerful symbionts and potential medicines.</title>
        <authorList>
            <person name="Rayko M."/>
        </authorList>
    </citation>
    <scope>NUCLEOTIDE SEQUENCE [LARGE SCALE GENOMIC DNA]</scope>
    <source>
        <strain evidence="3">Kwan_BN1</strain>
    </source>
</reference>
<dbReference type="EMBL" id="VXIV02002778">
    <property type="protein sequence ID" value="KAF6022981.1"/>
    <property type="molecule type" value="Genomic_DNA"/>
</dbReference>
<sequence length="137" mass="15323">MLELHIFLSLLQITGFAHGEHYSNSGSGSESFSSTLPVAEHLWFHEYSDEDVRPGDVMIYWLKVKANNIWLRSVEHRYIIGGVVPTALNNQPRTPTTKTSAVPSTSRVTPRPPRTRPPATTTTLRPVDDLLSGITRE</sequence>
<feature type="region of interest" description="Disordered" evidence="1">
    <location>
        <begin position="86"/>
        <end position="137"/>
    </location>
</feature>
<gene>
    <name evidence="3" type="ORF">EB796_018712</name>
</gene>
<keyword evidence="4" id="KW-1185">Reference proteome</keyword>
<name>A0A7J7JBH0_BUGNE</name>
<evidence type="ECO:0000256" key="1">
    <source>
        <dbReference type="SAM" id="MobiDB-lite"/>
    </source>
</evidence>
<feature type="signal peptide" evidence="2">
    <location>
        <begin position="1"/>
        <end position="19"/>
    </location>
</feature>
<accession>A0A7J7JBH0</accession>
<dbReference type="Proteomes" id="UP000593567">
    <property type="component" value="Unassembled WGS sequence"/>
</dbReference>
<evidence type="ECO:0000313" key="3">
    <source>
        <dbReference type="EMBL" id="KAF6022981.1"/>
    </source>
</evidence>
<dbReference type="AlphaFoldDB" id="A0A7J7JBH0"/>
<evidence type="ECO:0000313" key="4">
    <source>
        <dbReference type="Proteomes" id="UP000593567"/>
    </source>
</evidence>
<proteinExistence type="predicted"/>
<feature type="chain" id="PRO_5029874431" evidence="2">
    <location>
        <begin position="20"/>
        <end position="137"/>
    </location>
</feature>